<dbReference type="AlphaFoldDB" id="A0A9K3NAF3"/>
<dbReference type="EMBL" id="MNCJ02000324">
    <property type="protein sequence ID" value="KAF5792889.1"/>
    <property type="molecule type" value="Genomic_DNA"/>
</dbReference>
<keyword evidence="2" id="KW-1185">Reference proteome</keyword>
<evidence type="ECO:0000313" key="1">
    <source>
        <dbReference type="EMBL" id="KAF5792889.1"/>
    </source>
</evidence>
<name>A0A9K3NAF3_HELAN</name>
<dbReference type="Gramene" id="mRNA:HanXRQr2_Chr09g0411091">
    <property type="protein sequence ID" value="mRNA:HanXRQr2_Chr09g0411091"/>
    <property type="gene ID" value="HanXRQr2_Chr09g0411091"/>
</dbReference>
<comment type="caution">
    <text evidence="1">The sequence shown here is derived from an EMBL/GenBank/DDBJ whole genome shotgun (WGS) entry which is preliminary data.</text>
</comment>
<proteinExistence type="predicted"/>
<evidence type="ECO:0000313" key="2">
    <source>
        <dbReference type="Proteomes" id="UP000215914"/>
    </source>
</evidence>
<reference evidence="1" key="2">
    <citation type="submission" date="2020-06" db="EMBL/GenBank/DDBJ databases">
        <title>Helianthus annuus Genome sequencing and assembly Release 2.</title>
        <authorList>
            <person name="Gouzy J."/>
            <person name="Langlade N."/>
            <person name="Munos S."/>
        </authorList>
    </citation>
    <scope>NUCLEOTIDE SEQUENCE</scope>
    <source>
        <tissue evidence="1">Leaves</tissue>
    </source>
</reference>
<protein>
    <submittedName>
        <fullName evidence="1">Uncharacterized protein</fullName>
    </submittedName>
</protein>
<accession>A0A9K3NAF3</accession>
<sequence>MTSIDIRPSEAYSTYNKYVILKYGEDTILHPEIDMEQDKIEKHALLEKIEERAKMYAGMNKKIQLLSQNPPPT</sequence>
<reference evidence="1" key="1">
    <citation type="journal article" date="2017" name="Nature">
        <title>The sunflower genome provides insights into oil metabolism, flowering and Asterid evolution.</title>
        <authorList>
            <person name="Badouin H."/>
            <person name="Gouzy J."/>
            <person name="Grassa C.J."/>
            <person name="Murat F."/>
            <person name="Staton S.E."/>
            <person name="Cottret L."/>
            <person name="Lelandais-Briere C."/>
            <person name="Owens G.L."/>
            <person name="Carrere S."/>
            <person name="Mayjonade B."/>
            <person name="Legrand L."/>
            <person name="Gill N."/>
            <person name="Kane N.C."/>
            <person name="Bowers J.E."/>
            <person name="Hubner S."/>
            <person name="Bellec A."/>
            <person name="Berard A."/>
            <person name="Berges H."/>
            <person name="Blanchet N."/>
            <person name="Boniface M.C."/>
            <person name="Brunel D."/>
            <person name="Catrice O."/>
            <person name="Chaidir N."/>
            <person name="Claudel C."/>
            <person name="Donnadieu C."/>
            <person name="Faraut T."/>
            <person name="Fievet G."/>
            <person name="Helmstetter N."/>
            <person name="King M."/>
            <person name="Knapp S.J."/>
            <person name="Lai Z."/>
            <person name="Le Paslier M.C."/>
            <person name="Lippi Y."/>
            <person name="Lorenzon L."/>
            <person name="Mandel J.R."/>
            <person name="Marage G."/>
            <person name="Marchand G."/>
            <person name="Marquand E."/>
            <person name="Bret-Mestries E."/>
            <person name="Morien E."/>
            <person name="Nambeesan S."/>
            <person name="Nguyen T."/>
            <person name="Pegot-Espagnet P."/>
            <person name="Pouilly N."/>
            <person name="Raftis F."/>
            <person name="Sallet E."/>
            <person name="Schiex T."/>
            <person name="Thomas J."/>
            <person name="Vandecasteele C."/>
            <person name="Vares D."/>
            <person name="Vear F."/>
            <person name="Vautrin S."/>
            <person name="Crespi M."/>
            <person name="Mangin B."/>
            <person name="Burke J.M."/>
            <person name="Salse J."/>
            <person name="Munos S."/>
            <person name="Vincourt P."/>
            <person name="Rieseberg L.H."/>
            <person name="Langlade N.B."/>
        </authorList>
    </citation>
    <scope>NUCLEOTIDE SEQUENCE</scope>
    <source>
        <tissue evidence="1">Leaves</tissue>
    </source>
</reference>
<organism evidence="1 2">
    <name type="scientific">Helianthus annuus</name>
    <name type="common">Common sunflower</name>
    <dbReference type="NCBI Taxonomy" id="4232"/>
    <lineage>
        <taxon>Eukaryota</taxon>
        <taxon>Viridiplantae</taxon>
        <taxon>Streptophyta</taxon>
        <taxon>Embryophyta</taxon>
        <taxon>Tracheophyta</taxon>
        <taxon>Spermatophyta</taxon>
        <taxon>Magnoliopsida</taxon>
        <taxon>eudicotyledons</taxon>
        <taxon>Gunneridae</taxon>
        <taxon>Pentapetalae</taxon>
        <taxon>asterids</taxon>
        <taxon>campanulids</taxon>
        <taxon>Asterales</taxon>
        <taxon>Asteraceae</taxon>
        <taxon>Asteroideae</taxon>
        <taxon>Heliantheae alliance</taxon>
        <taxon>Heliantheae</taxon>
        <taxon>Helianthus</taxon>
    </lineage>
</organism>
<dbReference type="Proteomes" id="UP000215914">
    <property type="component" value="Unassembled WGS sequence"/>
</dbReference>
<gene>
    <name evidence="1" type="ORF">HanXRQr2_Chr09g0411091</name>
</gene>